<evidence type="ECO:0000256" key="3">
    <source>
        <dbReference type="ARBA" id="ARBA00022475"/>
    </source>
</evidence>
<evidence type="ECO:0000256" key="7">
    <source>
        <dbReference type="ARBA" id="ARBA00022723"/>
    </source>
</evidence>
<dbReference type="FunFam" id="3.30.450.40:FF:000035">
    <property type="entry name" value="PAS sensor protein"/>
    <property type="match status" value="1"/>
</dbReference>
<organism evidence="25 26">
    <name type="scientific">Yinghuangia soli</name>
    <dbReference type="NCBI Taxonomy" id="2908204"/>
    <lineage>
        <taxon>Bacteria</taxon>
        <taxon>Bacillati</taxon>
        <taxon>Actinomycetota</taxon>
        <taxon>Actinomycetes</taxon>
        <taxon>Kitasatosporales</taxon>
        <taxon>Streptomycetaceae</taxon>
        <taxon>Yinghuangia</taxon>
    </lineage>
</organism>
<keyword evidence="17" id="KW-0464">Manganese</keyword>
<evidence type="ECO:0000256" key="2">
    <source>
        <dbReference type="ARBA" id="ARBA00013081"/>
    </source>
</evidence>
<dbReference type="GO" id="GO:0005524">
    <property type="term" value="F:ATP binding"/>
    <property type="evidence" value="ECO:0007669"/>
    <property type="project" value="UniProtKB-KW"/>
</dbReference>
<evidence type="ECO:0000313" key="25">
    <source>
        <dbReference type="EMBL" id="MCF2528471.1"/>
    </source>
</evidence>
<dbReference type="EC" id="3.1.3.16" evidence="2"/>
<dbReference type="Gene3D" id="3.30.450.40">
    <property type="match status" value="1"/>
</dbReference>
<dbReference type="GO" id="GO:0016301">
    <property type="term" value="F:kinase activity"/>
    <property type="evidence" value="ECO:0007669"/>
    <property type="project" value="UniProtKB-KW"/>
</dbReference>
<dbReference type="GO" id="GO:0000160">
    <property type="term" value="P:phosphorelay signal transduction system"/>
    <property type="evidence" value="ECO:0007669"/>
    <property type="project" value="UniProtKB-KW"/>
</dbReference>
<dbReference type="PANTHER" id="PTHR43156:SF2">
    <property type="entry name" value="STAGE II SPORULATION PROTEIN E"/>
    <property type="match status" value="1"/>
</dbReference>
<reference evidence="25" key="1">
    <citation type="submission" date="2022-01" db="EMBL/GenBank/DDBJ databases">
        <title>Genome-Based Taxonomic Classification of the Phylum Actinobacteria.</title>
        <authorList>
            <person name="Gao Y."/>
        </authorList>
    </citation>
    <scope>NUCLEOTIDE SEQUENCE</scope>
    <source>
        <strain evidence="25">KLBMP 8922</strain>
    </source>
</reference>
<keyword evidence="15" id="KW-0902">Two-component regulatory system</keyword>
<evidence type="ECO:0000313" key="26">
    <source>
        <dbReference type="Proteomes" id="UP001165378"/>
    </source>
</evidence>
<keyword evidence="12" id="KW-0460">Magnesium</keyword>
<evidence type="ECO:0000256" key="6">
    <source>
        <dbReference type="ARBA" id="ARBA00022692"/>
    </source>
</evidence>
<keyword evidence="7" id="KW-0479">Metal-binding</keyword>
<dbReference type="InterPro" id="IPR003594">
    <property type="entry name" value="HATPase_dom"/>
</dbReference>
<dbReference type="SUPFAM" id="SSF55874">
    <property type="entry name" value="ATPase domain of HSP90 chaperone/DNA topoisomerase II/histidine kinase"/>
    <property type="match status" value="1"/>
</dbReference>
<dbReference type="GO" id="GO:0046872">
    <property type="term" value="F:metal ion binding"/>
    <property type="evidence" value="ECO:0007669"/>
    <property type="project" value="UniProtKB-KW"/>
</dbReference>
<evidence type="ECO:0000256" key="19">
    <source>
        <dbReference type="ARBA" id="ARBA00056274"/>
    </source>
</evidence>
<dbReference type="Pfam" id="PF07228">
    <property type="entry name" value="SpoIIE"/>
    <property type="match status" value="1"/>
</dbReference>
<dbReference type="GO" id="GO:0004722">
    <property type="term" value="F:protein serine/threonine phosphatase activity"/>
    <property type="evidence" value="ECO:0007669"/>
    <property type="project" value="UniProtKB-EC"/>
</dbReference>
<dbReference type="SMART" id="SM00331">
    <property type="entry name" value="PP2C_SIG"/>
    <property type="match status" value="1"/>
</dbReference>
<keyword evidence="8" id="KW-0547">Nucleotide-binding</keyword>
<evidence type="ECO:0000256" key="23">
    <source>
        <dbReference type="SAM" id="Phobius"/>
    </source>
</evidence>
<keyword evidence="9" id="KW-0418">Kinase</keyword>
<dbReference type="Pfam" id="PF01590">
    <property type="entry name" value="GAF"/>
    <property type="match status" value="1"/>
</dbReference>
<comment type="caution">
    <text evidence="25">The sequence shown here is derived from an EMBL/GenBank/DDBJ whole genome shotgun (WGS) entry which is preliminary data.</text>
</comment>
<evidence type="ECO:0000256" key="8">
    <source>
        <dbReference type="ARBA" id="ARBA00022741"/>
    </source>
</evidence>
<dbReference type="SUPFAM" id="SSF103190">
    <property type="entry name" value="Sensory domain-like"/>
    <property type="match status" value="1"/>
</dbReference>
<keyword evidence="6 23" id="KW-0812">Transmembrane</keyword>
<dbReference type="InterPro" id="IPR001932">
    <property type="entry name" value="PPM-type_phosphatase-like_dom"/>
</dbReference>
<evidence type="ECO:0000259" key="24">
    <source>
        <dbReference type="PROSITE" id="PS50112"/>
    </source>
</evidence>
<dbReference type="EMBL" id="JAKFHA010000007">
    <property type="protein sequence ID" value="MCF2528471.1"/>
    <property type="molecule type" value="Genomic_DNA"/>
</dbReference>
<keyword evidence="4" id="KW-0597">Phosphoprotein</keyword>
<keyword evidence="16 23" id="KW-0472">Membrane</keyword>
<dbReference type="FunFam" id="3.30.565.10:FF:000028">
    <property type="entry name" value="PAS sensor protein"/>
    <property type="match status" value="1"/>
</dbReference>
<name>A0AA41Q0E5_9ACTN</name>
<dbReference type="InterPro" id="IPR036890">
    <property type="entry name" value="HATPase_C_sf"/>
</dbReference>
<dbReference type="Pfam" id="PF17203">
    <property type="entry name" value="sCache_3_2"/>
    <property type="match status" value="1"/>
</dbReference>
<dbReference type="Pfam" id="PF13581">
    <property type="entry name" value="HATPase_c_2"/>
    <property type="match status" value="1"/>
</dbReference>
<dbReference type="InterPro" id="IPR035965">
    <property type="entry name" value="PAS-like_dom_sf"/>
</dbReference>
<dbReference type="RefSeq" id="WP_235052643.1">
    <property type="nucleotide sequence ID" value="NZ_JAKFHA010000007.1"/>
</dbReference>
<dbReference type="InterPro" id="IPR029151">
    <property type="entry name" value="Sensor-like_sf"/>
</dbReference>
<evidence type="ECO:0000256" key="22">
    <source>
        <dbReference type="SAM" id="MobiDB-lite"/>
    </source>
</evidence>
<evidence type="ECO:0000256" key="9">
    <source>
        <dbReference type="ARBA" id="ARBA00022777"/>
    </source>
</evidence>
<evidence type="ECO:0000256" key="1">
    <source>
        <dbReference type="ARBA" id="ARBA00004651"/>
    </source>
</evidence>
<dbReference type="GO" id="GO:0005886">
    <property type="term" value="C:plasma membrane"/>
    <property type="evidence" value="ECO:0007669"/>
    <property type="project" value="UniProtKB-SubCell"/>
</dbReference>
<feature type="domain" description="PAS" evidence="24">
    <location>
        <begin position="251"/>
        <end position="291"/>
    </location>
</feature>
<dbReference type="AlphaFoldDB" id="A0AA41Q0E5"/>
<evidence type="ECO:0000256" key="12">
    <source>
        <dbReference type="ARBA" id="ARBA00022842"/>
    </source>
</evidence>
<evidence type="ECO:0000256" key="11">
    <source>
        <dbReference type="ARBA" id="ARBA00022840"/>
    </source>
</evidence>
<keyword evidence="3" id="KW-1003">Cell membrane</keyword>
<feature type="transmembrane region" description="Helical" evidence="23">
    <location>
        <begin position="211"/>
        <end position="232"/>
    </location>
</feature>
<dbReference type="InterPro" id="IPR029016">
    <property type="entry name" value="GAF-like_dom_sf"/>
</dbReference>
<feature type="region of interest" description="Disordered" evidence="22">
    <location>
        <begin position="1"/>
        <end position="32"/>
    </location>
</feature>
<feature type="compositionally biased region" description="Low complexity" evidence="22">
    <location>
        <begin position="1"/>
        <end position="16"/>
    </location>
</feature>
<evidence type="ECO:0000256" key="17">
    <source>
        <dbReference type="ARBA" id="ARBA00023211"/>
    </source>
</evidence>
<dbReference type="SUPFAM" id="SSF55781">
    <property type="entry name" value="GAF domain-like"/>
    <property type="match status" value="1"/>
</dbReference>
<accession>A0AA41Q0E5</accession>
<dbReference type="Gene3D" id="3.30.565.10">
    <property type="entry name" value="Histidine kinase-like ATPase, C-terminal domain"/>
    <property type="match status" value="1"/>
</dbReference>
<evidence type="ECO:0000256" key="14">
    <source>
        <dbReference type="ARBA" id="ARBA00022989"/>
    </source>
</evidence>
<evidence type="ECO:0000256" key="21">
    <source>
        <dbReference type="ARBA" id="ARBA00081350"/>
    </source>
</evidence>
<gene>
    <name evidence="25" type="ORF">LZ495_14740</name>
</gene>
<feature type="transmembrane region" description="Helical" evidence="23">
    <location>
        <begin position="53"/>
        <end position="73"/>
    </location>
</feature>
<dbReference type="SUPFAM" id="SSF55785">
    <property type="entry name" value="PYP-like sensor domain (PAS domain)"/>
    <property type="match status" value="1"/>
</dbReference>
<keyword evidence="11" id="KW-0067">ATP-binding</keyword>
<dbReference type="InterPro" id="IPR036457">
    <property type="entry name" value="PPM-type-like_dom_sf"/>
</dbReference>
<dbReference type="InterPro" id="IPR003018">
    <property type="entry name" value="GAF"/>
</dbReference>
<keyword evidence="10" id="KW-0378">Hydrolase</keyword>
<comment type="function">
    <text evidence="19">Primarily acts as an independent SigF regulator that is sensitive to the osmosensory signal, mediating the cross talk of PknD with the SigF regulon. Possesses both phosphatase and kinase activities. The kinase domain functions as a classic anti-sigma factor-like kinase to phosphorylate the anti-anti-sigma factor domain at the canonical regulatory site, and the phosphatase domain antagonizes this activity.</text>
</comment>
<dbReference type="InterPro" id="IPR000014">
    <property type="entry name" value="PAS"/>
</dbReference>
<dbReference type="SMART" id="SM00065">
    <property type="entry name" value="GAF"/>
    <property type="match status" value="1"/>
</dbReference>
<keyword evidence="13" id="KW-0904">Protein phosphatase</keyword>
<proteinExistence type="predicted"/>
<dbReference type="FunFam" id="3.60.40.10:FF:000005">
    <property type="entry name" value="Serine/threonine protein phosphatase"/>
    <property type="match status" value="1"/>
</dbReference>
<evidence type="ECO:0000256" key="4">
    <source>
        <dbReference type="ARBA" id="ARBA00022553"/>
    </source>
</evidence>
<dbReference type="PANTHER" id="PTHR43156">
    <property type="entry name" value="STAGE II SPORULATION PROTEIN E-RELATED"/>
    <property type="match status" value="1"/>
</dbReference>
<keyword evidence="26" id="KW-1185">Reference proteome</keyword>
<comment type="subcellular location">
    <subcellularLocation>
        <location evidence="1">Cell membrane</location>
        <topology evidence="1">Multi-pass membrane protein</topology>
    </subcellularLocation>
</comment>
<sequence length="936" mass="97786">MSGRKGQSVPSSAPGAAGEGPGSGDAPAEAREGRRTGRLRALLSLRSVAGQVFWLQVAVVLLLVVAASVALVLQAQRDSLREARHRSLAVAEALAHAPGTAEALAGPDPTAALQPAVADIREGTGVAFVIVIDREGIRVAHTDPRRIGLPVTEPTEQALLRGETQTATVPTSAGRAVTTAVPVFSPDGTYLGVVAAGITTERVGGAVDRQMPVVIGGAIAALALTAAGTALVSRRLQRQTRGLGPAEMTRMYEHHDAVLHAVREGVLIVGADGRLVLANDEARRLLGLPADAEGRQVGGLGVDAGLAELLAADRPATDELVRAGDILLAVNKRSTAAHGGPAGSVVTLRDTTELRALAGRAEVARERLQLLYDAGVRIGTTLDVARTAEELADVAVPRFADLATVELLDPVLSGGEPAGADIVRAAARGVGQDVPLHPVGGLVSADPDVPVAAAAAGGRAELHADLAAGGGWAADPERARRILASGVHSLVTVPLRARGVVLGLANFWRRETAEPFDGEDLSFAEELAARASLSVDNARRYTREHALAVTLQRSLLPHELPEQSALDVAYRYLPAQAGVGGDWFDVIPLPGARVALIVGDVVGHGLHAAATMGRLRTAAQNFTALDLPPEEVLGHMDELVTMIDLEHGGDDGSQITGATCLCAVYDPVSGRVAMARAGHPGPALVLPDGTVEFPDVPVAPPLGLAGRLPVENAELDLPEGASLVLFTDGLIEDRLRDPDTSLQQLRSVLAAGGPGRTPDGMCAAVLEALLPARPSDDVALLVARTRRLAPERVAVWDVRSDPEAVAPLRAACTRQLEAWGLPGLTFTAELILSELITNAIRYGTQPIQVRLLFDRMLTCEVSDGSSTSPHLRRAATTDEGGRGLFLVAQFAERWGTRYNVRGKVIWAELSLHDALPPVPGDSVDDLLDQWDDAVAW</sequence>
<keyword evidence="5" id="KW-0808">Transferase</keyword>
<evidence type="ECO:0000256" key="5">
    <source>
        <dbReference type="ARBA" id="ARBA00022679"/>
    </source>
</evidence>
<dbReference type="CDD" id="cd16936">
    <property type="entry name" value="HATPase_RsbW-like"/>
    <property type="match status" value="1"/>
</dbReference>
<dbReference type="Proteomes" id="UP001165378">
    <property type="component" value="Unassembled WGS sequence"/>
</dbReference>
<evidence type="ECO:0000256" key="10">
    <source>
        <dbReference type="ARBA" id="ARBA00022801"/>
    </source>
</evidence>
<dbReference type="CDD" id="cd18773">
    <property type="entry name" value="PDC1_HK_sensor"/>
    <property type="match status" value="1"/>
</dbReference>
<dbReference type="Gene3D" id="3.30.450.20">
    <property type="entry name" value="PAS domain"/>
    <property type="match status" value="2"/>
</dbReference>
<dbReference type="InterPro" id="IPR052016">
    <property type="entry name" value="Bact_Sigma-Reg"/>
</dbReference>
<protein>
    <recommendedName>
        <fullName evidence="2">protein-serine/threonine phosphatase</fullName>
        <ecNumber evidence="2">3.1.3.16</ecNumber>
    </recommendedName>
    <alternativeName>
        <fullName evidence="21">Protein-serine/threonine phosphatase</fullName>
    </alternativeName>
    <alternativeName>
        <fullName evidence="20">Serine/threonine-protein kinase</fullName>
    </alternativeName>
</protein>
<dbReference type="SUPFAM" id="SSF81606">
    <property type="entry name" value="PP2C-like"/>
    <property type="match status" value="1"/>
</dbReference>
<evidence type="ECO:0000256" key="13">
    <source>
        <dbReference type="ARBA" id="ARBA00022912"/>
    </source>
</evidence>
<evidence type="ECO:0000256" key="15">
    <source>
        <dbReference type="ARBA" id="ARBA00023012"/>
    </source>
</evidence>
<dbReference type="Gene3D" id="3.60.40.10">
    <property type="entry name" value="PPM-type phosphatase domain"/>
    <property type="match status" value="1"/>
</dbReference>
<keyword evidence="14 23" id="KW-1133">Transmembrane helix</keyword>
<comment type="catalytic activity">
    <reaction evidence="18">
        <text>O-phospho-L-seryl-[protein] + H2O = L-seryl-[protein] + phosphate</text>
        <dbReference type="Rhea" id="RHEA:20629"/>
        <dbReference type="Rhea" id="RHEA-COMP:9863"/>
        <dbReference type="Rhea" id="RHEA-COMP:11604"/>
        <dbReference type="ChEBI" id="CHEBI:15377"/>
        <dbReference type="ChEBI" id="CHEBI:29999"/>
        <dbReference type="ChEBI" id="CHEBI:43474"/>
        <dbReference type="ChEBI" id="CHEBI:83421"/>
        <dbReference type="EC" id="3.1.3.16"/>
    </reaction>
</comment>
<dbReference type="SMART" id="SM00091">
    <property type="entry name" value="PAS"/>
    <property type="match status" value="1"/>
</dbReference>
<dbReference type="InterPro" id="IPR033463">
    <property type="entry name" value="sCache_3"/>
</dbReference>
<evidence type="ECO:0000256" key="16">
    <source>
        <dbReference type="ARBA" id="ARBA00023136"/>
    </source>
</evidence>
<evidence type="ECO:0000256" key="20">
    <source>
        <dbReference type="ARBA" id="ARBA00075117"/>
    </source>
</evidence>
<dbReference type="PROSITE" id="PS50112">
    <property type="entry name" value="PAS"/>
    <property type="match status" value="1"/>
</dbReference>
<evidence type="ECO:0000256" key="18">
    <source>
        <dbReference type="ARBA" id="ARBA00047761"/>
    </source>
</evidence>